<reference evidence="2" key="1">
    <citation type="journal article" date="2022" name="Mol. Ecol. Resour.">
        <title>The genomes of chicory, endive, great burdock and yacon provide insights into Asteraceae palaeo-polyploidization history and plant inulin production.</title>
        <authorList>
            <person name="Fan W."/>
            <person name="Wang S."/>
            <person name="Wang H."/>
            <person name="Wang A."/>
            <person name="Jiang F."/>
            <person name="Liu H."/>
            <person name="Zhao H."/>
            <person name="Xu D."/>
            <person name="Zhang Y."/>
        </authorList>
    </citation>
    <scope>NUCLEOTIDE SEQUENCE [LARGE SCALE GENOMIC DNA]</scope>
    <source>
        <strain evidence="2">cv. Niubang</strain>
    </source>
</reference>
<proteinExistence type="predicted"/>
<protein>
    <submittedName>
        <fullName evidence="1">Uncharacterized protein</fullName>
    </submittedName>
</protein>
<name>A0ACB9CL32_ARCLA</name>
<organism evidence="1 2">
    <name type="scientific">Arctium lappa</name>
    <name type="common">Greater burdock</name>
    <name type="synonym">Lappa major</name>
    <dbReference type="NCBI Taxonomy" id="4217"/>
    <lineage>
        <taxon>Eukaryota</taxon>
        <taxon>Viridiplantae</taxon>
        <taxon>Streptophyta</taxon>
        <taxon>Embryophyta</taxon>
        <taxon>Tracheophyta</taxon>
        <taxon>Spermatophyta</taxon>
        <taxon>Magnoliopsida</taxon>
        <taxon>eudicotyledons</taxon>
        <taxon>Gunneridae</taxon>
        <taxon>Pentapetalae</taxon>
        <taxon>asterids</taxon>
        <taxon>campanulids</taxon>
        <taxon>Asterales</taxon>
        <taxon>Asteraceae</taxon>
        <taxon>Carduoideae</taxon>
        <taxon>Cardueae</taxon>
        <taxon>Arctiinae</taxon>
        <taxon>Arctium</taxon>
    </lineage>
</organism>
<keyword evidence="2" id="KW-1185">Reference proteome</keyword>
<dbReference type="EMBL" id="CM042050">
    <property type="protein sequence ID" value="KAI3734974.1"/>
    <property type="molecule type" value="Genomic_DNA"/>
</dbReference>
<evidence type="ECO:0000313" key="1">
    <source>
        <dbReference type="EMBL" id="KAI3734974.1"/>
    </source>
</evidence>
<dbReference type="Proteomes" id="UP001055879">
    <property type="component" value="Linkage Group LG04"/>
</dbReference>
<gene>
    <name evidence="1" type="ORF">L6452_14456</name>
</gene>
<sequence>MEKGIGWGGGDGEFGVPMPVCLGFGNTKMGWVGVACPIKLMQPAKTLRPSIPSPSSRQRSKFPLLQEPPSSSIKLQQYQVKPKNTN</sequence>
<reference evidence="1 2" key="2">
    <citation type="journal article" date="2022" name="Mol. Ecol. Resour.">
        <title>The genomes of chicory, endive, great burdock and yacon provide insights into Asteraceae paleo-polyploidization history and plant inulin production.</title>
        <authorList>
            <person name="Fan W."/>
            <person name="Wang S."/>
            <person name="Wang H."/>
            <person name="Wang A."/>
            <person name="Jiang F."/>
            <person name="Liu H."/>
            <person name="Zhao H."/>
            <person name="Xu D."/>
            <person name="Zhang Y."/>
        </authorList>
    </citation>
    <scope>NUCLEOTIDE SEQUENCE [LARGE SCALE GENOMIC DNA]</scope>
    <source>
        <strain evidence="2">cv. Niubang</strain>
    </source>
</reference>
<evidence type="ECO:0000313" key="2">
    <source>
        <dbReference type="Proteomes" id="UP001055879"/>
    </source>
</evidence>
<accession>A0ACB9CL32</accession>
<comment type="caution">
    <text evidence="1">The sequence shown here is derived from an EMBL/GenBank/DDBJ whole genome shotgun (WGS) entry which is preliminary data.</text>
</comment>